<feature type="compositionally biased region" description="Acidic residues" evidence="1">
    <location>
        <begin position="50"/>
        <end position="67"/>
    </location>
</feature>
<dbReference type="EMBL" id="VFLP01000015">
    <property type="protein sequence ID" value="TRX95496.1"/>
    <property type="molecule type" value="Genomic_DNA"/>
</dbReference>
<organism evidence="2 3">
    <name type="scientific">Xylaria flabelliformis</name>
    <dbReference type="NCBI Taxonomy" id="2512241"/>
    <lineage>
        <taxon>Eukaryota</taxon>
        <taxon>Fungi</taxon>
        <taxon>Dikarya</taxon>
        <taxon>Ascomycota</taxon>
        <taxon>Pezizomycotina</taxon>
        <taxon>Sordariomycetes</taxon>
        <taxon>Xylariomycetidae</taxon>
        <taxon>Xylariales</taxon>
        <taxon>Xylariaceae</taxon>
        <taxon>Xylaria</taxon>
    </lineage>
</organism>
<feature type="compositionally biased region" description="Acidic residues" evidence="1">
    <location>
        <begin position="538"/>
        <end position="548"/>
    </location>
</feature>
<feature type="compositionally biased region" description="Low complexity" evidence="1">
    <location>
        <begin position="519"/>
        <end position="537"/>
    </location>
</feature>
<feature type="compositionally biased region" description="Basic residues" evidence="1">
    <location>
        <begin position="89"/>
        <end position="98"/>
    </location>
</feature>
<sequence length="733" mass="83317">MSSSQDPAFHGGDENNADDNDDSLFVNGNNDGDAGGEGEPEPQLPNDNNEGVEGEENPEPDAEDDSSSEVGPEVLDELSDDEKAPSPRPRPRCRNRNRRAPRRCRNCAVVTRQWHDEVTRITAEFRDTERRLKDEIKKLKIELLKARGGIHWDPWRPRLLEFIRNHDPNPDNRDLYGYRGIYLDSCKQGNMSTDINDIHPDLSLDRTVYSRREIQNHFQAQWLHDRYNGAFNDLRGRVHPLNRDIVFPLRFTRLNQLPLLRNAPFDFERLPIAIQRRIWELLIPNGQLVSKRWYYATAHLFYATNTFAFSSLGEFGRFCNGIKRARVERLVHVELTWQGALMPRQPKGVSLRKQPLAWFMYTSRLRTLAIHINESGKSRMRRPYEMMDPSDYYKDFASDEYTEAKLDIFGMEVRRTDCHPNYRKTRSLRTVQGMDFIYQLRGMKWVRFYDTNALNSRRRIRDWSFTQDVNNVVRRKKSDSMALKTEIENLPALTKLEDFSPDDELEELIKRFYDETPVEDVSVGGSETSSSSSPISEFPDDSEFDIDSGDSSCGLSGTSRSSQVIEIVDSDTEMSDDRPSDVSSNNESQSILVDLTDSMSESESSSRRSLSGNAGVPYESGLHTTVTPQPQAIVIVDDDDDSSQRRRERRSGGLGSDSDGLFLPSRSGTAASTGNVLSSDNERRAEVIDLTREDLDEGAGGPRDSADPDPDTDLDSSQGSVAGPSRKRSGDRV</sequence>
<dbReference type="STRING" id="2512241.A0A553I5L5"/>
<dbReference type="Proteomes" id="UP000319160">
    <property type="component" value="Unassembled WGS sequence"/>
</dbReference>
<feature type="region of interest" description="Disordered" evidence="1">
    <location>
        <begin position="519"/>
        <end position="733"/>
    </location>
</feature>
<feature type="compositionally biased region" description="Basic and acidic residues" evidence="1">
    <location>
        <begin position="680"/>
        <end position="693"/>
    </location>
</feature>
<evidence type="ECO:0000313" key="3">
    <source>
        <dbReference type="Proteomes" id="UP000319160"/>
    </source>
</evidence>
<accession>A0A553I5L5</accession>
<feature type="region of interest" description="Disordered" evidence="1">
    <location>
        <begin position="1"/>
        <end position="98"/>
    </location>
</feature>
<gene>
    <name evidence="2" type="ORF">FHL15_003454</name>
</gene>
<name>A0A553I5L5_9PEZI</name>
<dbReference type="OrthoDB" id="3439669at2759"/>
<evidence type="ECO:0000256" key="1">
    <source>
        <dbReference type="SAM" id="MobiDB-lite"/>
    </source>
</evidence>
<reference evidence="3" key="1">
    <citation type="submission" date="2019-06" db="EMBL/GenBank/DDBJ databases">
        <title>Draft genome sequence of the griseofulvin-producing fungus Xylaria cubensis strain G536.</title>
        <authorList>
            <person name="Mead M.E."/>
            <person name="Raja H.A."/>
            <person name="Steenwyk J.L."/>
            <person name="Knowles S.L."/>
            <person name="Oberlies N.H."/>
            <person name="Rokas A."/>
        </authorList>
    </citation>
    <scope>NUCLEOTIDE SEQUENCE [LARGE SCALE GENOMIC DNA]</scope>
    <source>
        <strain evidence="3">G536</strain>
    </source>
</reference>
<proteinExistence type="predicted"/>
<keyword evidence="3" id="KW-1185">Reference proteome</keyword>
<feature type="compositionally biased region" description="Low complexity" evidence="1">
    <location>
        <begin position="598"/>
        <end position="611"/>
    </location>
</feature>
<comment type="caution">
    <text evidence="2">The sequence shown here is derived from an EMBL/GenBank/DDBJ whole genome shotgun (WGS) entry which is preliminary data.</text>
</comment>
<feature type="compositionally biased region" description="Polar residues" evidence="1">
    <location>
        <begin position="666"/>
        <end position="679"/>
    </location>
</feature>
<feature type="compositionally biased region" description="Polar residues" evidence="1">
    <location>
        <begin position="581"/>
        <end position="591"/>
    </location>
</feature>
<dbReference type="AlphaFoldDB" id="A0A553I5L5"/>
<feature type="compositionally biased region" description="Low complexity" evidence="1">
    <location>
        <begin position="551"/>
        <end position="562"/>
    </location>
</feature>
<protein>
    <submittedName>
        <fullName evidence="2">Uncharacterized protein</fullName>
    </submittedName>
</protein>
<evidence type="ECO:0000313" key="2">
    <source>
        <dbReference type="EMBL" id="TRX95496.1"/>
    </source>
</evidence>